<feature type="compositionally biased region" description="Basic and acidic residues" evidence="1">
    <location>
        <begin position="64"/>
        <end position="81"/>
    </location>
</feature>
<feature type="compositionally biased region" description="Polar residues" evidence="1">
    <location>
        <begin position="1"/>
        <end position="11"/>
    </location>
</feature>
<proteinExistence type="predicted"/>
<feature type="region of interest" description="Disordered" evidence="1">
    <location>
        <begin position="1"/>
        <end position="143"/>
    </location>
</feature>
<organism evidence="2 3">
    <name type="scientific">Seminavis robusta</name>
    <dbReference type="NCBI Taxonomy" id="568900"/>
    <lineage>
        <taxon>Eukaryota</taxon>
        <taxon>Sar</taxon>
        <taxon>Stramenopiles</taxon>
        <taxon>Ochrophyta</taxon>
        <taxon>Bacillariophyta</taxon>
        <taxon>Bacillariophyceae</taxon>
        <taxon>Bacillariophycidae</taxon>
        <taxon>Naviculales</taxon>
        <taxon>Naviculaceae</taxon>
        <taxon>Seminavis</taxon>
    </lineage>
</organism>
<accession>A0A9N8E2D8</accession>
<evidence type="ECO:0000313" key="3">
    <source>
        <dbReference type="Proteomes" id="UP001153069"/>
    </source>
</evidence>
<sequence length="256" mass="27278">MSKPPHNNNKASPMKDGTDNPPAKLLDDTPPGNSGTDGGSGNPPPPETLESGEQPLASNSTENNIDRKMTPEEKAHAEERWLTGNTELQECEVEDSTKPTTKDGKEADHRKLAATASHQVQKDRKNKNDYSKSNDTINMDSASSALANLEARFNNPQQSGQLNFLPKGKHSHIKGDLAEKIAADSKIPATSSFKGTSHDSSTFAALSSVEDRLNNPGLSFFPSKSSGQHSSGIIPPTEQGSMPISFSTIEANTGAT</sequence>
<feature type="region of interest" description="Disordered" evidence="1">
    <location>
        <begin position="149"/>
        <end position="168"/>
    </location>
</feature>
<protein>
    <submittedName>
        <fullName evidence="2">Uncharacterized protein</fullName>
    </submittedName>
</protein>
<feature type="region of interest" description="Disordered" evidence="1">
    <location>
        <begin position="218"/>
        <end position="256"/>
    </location>
</feature>
<feature type="compositionally biased region" description="Polar residues" evidence="1">
    <location>
        <begin position="133"/>
        <end position="143"/>
    </location>
</feature>
<dbReference type="Proteomes" id="UP001153069">
    <property type="component" value="Unassembled WGS sequence"/>
</dbReference>
<evidence type="ECO:0000313" key="2">
    <source>
        <dbReference type="EMBL" id="CAB9511246.1"/>
    </source>
</evidence>
<keyword evidence="3" id="KW-1185">Reference proteome</keyword>
<feature type="compositionally biased region" description="Polar residues" evidence="1">
    <location>
        <begin position="222"/>
        <end position="231"/>
    </location>
</feature>
<dbReference type="EMBL" id="CAICTM010000475">
    <property type="protein sequence ID" value="CAB9511246.1"/>
    <property type="molecule type" value="Genomic_DNA"/>
</dbReference>
<feature type="compositionally biased region" description="Basic and acidic residues" evidence="1">
    <location>
        <begin position="95"/>
        <end position="111"/>
    </location>
</feature>
<reference evidence="2" key="1">
    <citation type="submission" date="2020-06" db="EMBL/GenBank/DDBJ databases">
        <authorList>
            <consortium name="Plant Systems Biology data submission"/>
        </authorList>
    </citation>
    <scope>NUCLEOTIDE SEQUENCE</scope>
    <source>
        <strain evidence="2">D6</strain>
    </source>
</reference>
<name>A0A9N8E2D8_9STRA</name>
<comment type="caution">
    <text evidence="2">The sequence shown here is derived from an EMBL/GenBank/DDBJ whole genome shotgun (WGS) entry which is preliminary data.</text>
</comment>
<evidence type="ECO:0000256" key="1">
    <source>
        <dbReference type="SAM" id="MobiDB-lite"/>
    </source>
</evidence>
<dbReference type="AlphaFoldDB" id="A0A9N8E2D8"/>
<feature type="compositionally biased region" description="Polar residues" evidence="1">
    <location>
        <begin position="238"/>
        <end position="256"/>
    </location>
</feature>
<gene>
    <name evidence="2" type="ORF">SEMRO_476_G150510.1</name>
</gene>
<feature type="compositionally biased region" description="Basic and acidic residues" evidence="1">
    <location>
        <begin position="120"/>
        <end position="132"/>
    </location>
</feature>